<keyword evidence="8" id="KW-1185">Reference proteome</keyword>
<gene>
    <name evidence="7" type="ORF">DESUT3_37810</name>
</gene>
<organism evidence="7 8">
    <name type="scientific">Desulfuromonas versatilis</name>
    <dbReference type="NCBI Taxonomy" id="2802975"/>
    <lineage>
        <taxon>Bacteria</taxon>
        <taxon>Pseudomonadati</taxon>
        <taxon>Thermodesulfobacteriota</taxon>
        <taxon>Desulfuromonadia</taxon>
        <taxon>Desulfuromonadales</taxon>
        <taxon>Desulfuromonadaceae</taxon>
        <taxon>Desulfuromonas</taxon>
    </lineage>
</organism>
<protein>
    <recommendedName>
        <fullName evidence="9">Polysaccharide biosynthesis protein</fullName>
    </recommendedName>
</protein>
<dbReference type="Proteomes" id="UP001319827">
    <property type="component" value="Chromosome"/>
</dbReference>
<keyword evidence="2" id="KW-1003">Cell membrane</keyword>
<feature type="transmembrane region" description="Helical" evidence="6">
    <location>
        <begin position="219"/>
        <end position="241"/>
    </location>
</feature>
<dbReference type="EMBL" id="AP024355">
    <property type="protein sequence ID" value="BCR06712.1"/>
    <property type="molecule type" value="Genomic_DNA"/>
</dbReference>
<feature type="transmembrane region" description="Helical" evidence="6">
    <location>
        <begin position="277"/>
        <end position="297"/>
    </location>
</feature>
<keyword evidence="4 6" id="KW-1133">Transmembrane helix</keyword>
<reference evidence="7 8" key="1">
    <citation type="journal article" date="2016" name="C (Basel)">
        <title>Selective Growth of and Electricity Production by Marine Exoelectrogenic Bacteria in Self-Aggregated Hydrogel of Microbially Reduced Graphene Oxide.</title>
        <authorList>
            <person name="Yoshida N."/>
            <person name="Goto Y."/>
            <person name="Miyata Y."/>
        </authorList>
    </citation>
    <scope>NUCLEOTIDE SEQUENCE [LARGE SCALE GENOMIC DNA]</scope>
    <source>
        <strain evidence="7 8">NIT-T3</strain>
    </source>
</reference>
<dbReference type="Pfam" id="PF01943">
    <property type="entry name" value="Polysacc_synt"/>
    <property type="match status" value="1"/>
</dbReference>
<evidence type="ECO:0000256" key="2">
    <source>
        <dbReference type="ARBA" id="ARBA00022475"/>
    </source>
</evidence>
<comment type="subcellular location">
    <subcellularLocation>
        <location evidence="1">Cell membrane</location>
        <topology evidence="1">Multi-pass membrane protein</topology>
    </subcellularLocation>
</comment>
<dbReference type="InterPro" id="IPR050833">
    <property type="entry name" value="Poly_Biosynth_Transport"/>
</dbReference>
<dbReference type="InterPro" id="IPR002797">
    <property type="entry name" value="Polysacc_synth"/>
</dbReference>
<evidence type="ECO:0000256" key="4">
    <source>
        <dbReference type="ARBA" id="ARBA00022989"/>
    </source>
</evidence>
<evidence type="ECO:0000256" key="6">
    <source>
        <dbReference type="SAM" id="Phobius"/>
    </source>
</evidence>
<accession>A0ABM8I0W9</accession>
<evidence type="ECO:0000256" key="3">
    <source>
        <dbReference type="ARBA" id="ARBA00022692"/>
    </source>
</evidence>
<feature type="transmembrane region" description="Helical" evidence="6">
    <location>
        <begin position="250"/>
        <end position="271"/>
    </location>
</feature>
<evidence type="ECO:0000313" key="8">
    <source>
        <dbReference type="Proteomes" id="UP001319827"/>
    </source>
</evidence>
<keyword evidence="3 6" id="KW-0812">Transmembrane</keyword>
<proteinExistence type="predicted"/>
<reference evidence="7 8" key="2">
    <citation type="journal article" date="2021" name="Int. J. Syst. Evol. Microbiol.">
        <title>Isolation and Polyphasic Characterization of Desulfuromonas versatilis sp. Nov., an Electrogenic Bacteria Capable of Versatile Metabolism Isolated from a Graphene Oxide-Reducing Enrichment Culture.</title>
        <authorList>
            <person name="Xie L."/>
            <person name="Yoshida N."/>
            <person name="Ishii S."/>
            <person name="Meng L."/>
        </authorList>
    </citation>
    <scope>NUCLEOTIDE SEQUENCE [LARGE SCALE GENOMIC DNA]</scope>
    <source>
        <strain evidence="7 8">NIT-T3</strain>
    </source>
</reference>
<evidence type="ECO:0000313" key="7">
    <source>
        <dbReference type="EMBL" id="BCR06712.1"/>
    </source>
</evidence>
<sequence length="317" mass="35633">MELVSGKLQLEERYNALALWQLLPHATRFLLVIVIVVASPQVAIEYIAFAYASVALIVVFLGVAHLSEMRRGRFTLKGHSRQPIVDEAFQKKSRSITTVDFIRSAWPFGLAGIFYLVYYQSDIILLKYLKGADAAGVYNVAFTVMAAVYMLPNVIYQRFLLPKYHRWANHDRLKFLQVYRVGNGNMLLIGAMIAVVILFIVPFLIPLIFGTAYRSAIDLLAVLAFCTPVRFLSTSVGATLVTQEHMRRKIFYMGTVAIVNVALNSMLIPLFGAKGAAMSTLVSEITLLVLYLFAVRWHVFGPEAWRGWGVTFRNENG</sequence>
<keyword evidence="5 6" id="KW-0472">Membrane</keyword>
<feature type="transmembrane region" description="Helical" evidence="6">
    <location>
        <begin position="101"/>
        <end position="118"/>
    </location>
</feature>
<evidence type="ECO:0000256" key="1">
    <source>
        <dbReference type="ARBA" id="ARBA00004651"/>
    </source>
</evidence>
<name>A0ABM8I0W9_9BACT</name>
<feature type="transmembrane region" description="Helical" evidence="6">
    <location>
        <begin position="138"/>
        <end position="156"/>
    </location>
</feature>
<feature type="transmembrane region" description="Helical" evidence="6">
    <location>
        <begin position="17"/>
        <end position="40"/>
    </location>
</feature>
<dbReference type="PANTHER" id="PTHR30250:SF11">
    <property type="entry name" value="O-ANTIGEN TRANSPORTER-RELATED"/>
    <property type="match status" value="1"/>
</dbReference>
<dbReference type="PANTHER" id="PTHR30250">
    <property type="entry name" value="PST FAMILY PREDICTED COLANIC ACID TRANSPORTER"/>
    <property type="match status" value="1"/>
</dbReference>
<evidence type="ECO:0000256" key="5">
    <source>
        <dbReference type="ARBA" id="ARBA00023136"/>
    </source>
</evidence>
<feature type="transmembrane region" description="Helical" evidence="6">
    <location>
        <begin position="46"/>
        <end position="67"/>
    </location>
</feature>
<feature type="transmembrane region" description="Helical" evidence="6">
    <location>
        <begin position="187"/>
        <end position="213"/>
    </location>
</feature>
<evidence type="ECO:0008006" key="9">
    <source>
        <dbReference type="Google" id="ProtNLM"/>
    </source>
</evidence>